<evidence type="ECO:0000313" key="5">
    <source>
        <dbReference type="Proteomes" id="UP000271974"/>
    </source>
</evidence>
<dbReference type="EMBL" id="RQTK01000042">
    <property type="protein sequence ID" value="RUS90028.1"/>
    <property type="molecule type" value="Genomic_DNA"/>
</dbReference>
<keyword evidence="5" id="KW-1185">Reference proteome</keyword>
<dbReference type="AlphaFoldDB" id="A0A3S1BRV0"/>
<dbReference type="PANTHER" id="PTHR36902:SF1">
    <property type="entry name" value="ENRICHED IN SURFACE-LABELED PROTEOME PROTEIN 9"/>
    <property type="match status" value="1"/>
</dbReference>
<gene>
    <name evidence="4" type="ORF">EGW08_002215</name>
</gene>
<dbReference type="PANTHER" id="PTHR36902">
    <property type="entry name" value="ENRICHED IN SURFACE-LABELED PROTEOME PROTEIN 9"/>
    <property type="match status" value="1"/>
</dbReference>
<dbReference type="Proteomes" id="UP000271974">
    <property type="component" value="Unassembled WGS sequence"/>
</dbReference>
<feature type="domain" description="LolA-like" evidence="3">
    <location>
        <begin position="30"/>
        <end position="238"/>
    </location>
</feature>
<evidence type="ECO:0000313" key="4">
    <source>
        <dbReference type="EMBL" id="RUS90028.1"/>
    </source>
</evidence>
<feature type="domain" description="LolA-like" evidence="3">
    <location>
        <begin position="255"/>
        <end position="408"/>
    </location>
</feature>
<keyword evidence="2" id="KW-0732">Signal</keyword>
<protein>
    <recommendedName>
        <fullName evidence="3">LolA-like domain-containing protein</fullName>
    </recommendedName>
</protein>
<name>A0A3S1BRV0_ELYCH</name>
<feature type="signal peptide" evidence="2">
    <location>
        <begin position="1"/>
        <end position="24"/>
    </location>
</feature>
<dbReference type="InterPro" id="IPR058831">
    <property type="entry name" value="LolA-like_dom_2nd"/>
</dbReference>
<evidence type="ECO:0000256" key="1">
    <source>
        <dbReference type="SAM" id="MobiDB-lite"/>
    </source>
</evidence>
<feature type="region of interest" description="Disordered" evidence="1">
    <location>
        <begin position="24"/>
        <end position="43"/>
    </location>
</feature>
<comment type="caution">
    <text evidence="4">The sequence shown here is derived from an EMBL/GenBank/DDBJ whole genome shotgun (WGS) entry which is preliminary data.</text>
</comment>
<organism evidence="4 5">
    <name type="scientific">Elysia chlorotica</name>
    <name type="common">Eastern emerald elysia</name>
    <name type="synonym">Sea slug</name>
    <dbReference type="NCBI Taxonomy" id="188477"/>
    <lineage>
        <taxon>Eukaryota</taxon>
        <taxon>Metazoa</taxon>
        <taxon>Spiralia</taxon>
        <taxon>Lophotrochozoa</taxon>
        <taxon>Mollusca</taxon>
        <taxon>Gastropoda</taxon>
        <taxon>Heterobranchia</taxon>
        <taxon>Euthyneura</taxon>
        <taxon>Panpulmonata</taxon>
        <taxon>Sacoglossa</taxon>
        <taxon>Placobranchoidea</taxon>
        <taxon>Plakobranchidae</taxon>
        <taxon>Elysia</taxon>
    </lineage>
</organism>
<accession>A0A3S1BRV0</accession>
<feature type="chain" id="PRO_5018529325" description="LolA-like domain-containing protein" evidence="2">
    <location>
        <begin position="25"/>
        <end position="574"/>
    </location>
</feature>
<proteinExistence type="predicted"/>
<evidence type="ECO:0000256" key="2">
    <source>
        <dbReference type="SAM" id="SignalP"/>
    </source>
</evidence>
<dbReference type="OrthoDB" id="5983572at2759"/>
<reference evidence="4 5" key="1">
    <citation type="submission" date="2019-01" db="EMBL/GenBank/DDBJ databases">
        <title>A draft genome assembly of the solar-powered sea slug Elysia chlorotica.</title>
        <authorList>
            <person name="Cai H."/>
            <person name="Li Q."/>
            <person name="Fang X."/>
            <person name="Li J."/>
            <person name="Curtis N.E."/>
            <person name="Altenburger A."/>
            <person name="Shibata T."/>
            <person name="Feng M."/>
            <person name="Maeda T."/>
            <person name="Schwartz J.A."/>
            <person name="Shigenobu S."/>
            <person name="Lundholm N."/>
            <person name="Nishiyama T."/>
            <person name="Yang H."/>
            <person name="Hasebe M."/>
            <person name="Li S."/>
            <person name="Pierce S.K."/>
            <person name="Wang J."/>
        </authorList>
    </citation>
    <scope>NUCLEOTIDE SEQUENCE [LARGE SCALE GENOMIC DNA]</scope>
    <source>
        <strain evidence="4">EC2010</strain>
        <tissue evidence="4">Whole organism of an adult</tissue>
    </source>
</reference>
<sequence>MMSRRKTWLSFAALFFAMLPASSTQNSEPFCTPKTPSKDQPPLPKLDMEAFTVEYRASIIDKKYTMRVKEYYDYVHNKVRLDILKNGLRQGVLFDYADNTYILYKYLNQEETEYKCLIQQLDQAKDDNFDIFGFSKGSGSSPIPHVVSSQDILQFAANQQQEYKGETMLDGLNVTHWQSCLSWQDVNATFTLDYYFTHPDFKALGATTPRQVPIRAVVKGVINQGGDTEKNFHHIYEYLNLRAFDRLAPETFSLPDFMVCQGESTRWTHDFPSLPDSMSYTLEKVSVESGGDRSPMGEIKVTRVFEDAKRKLVRIDHAGITSISDFSTGVEYIIQPNSCSTRPINPDNVISASEEGGLIKIKDRPEINYLKREFRFTGPKLFREISALAFAGTKPESDEVLEAYVAVNDRRPLGIVVKNSSSGSKTYYNIFKFKKTAYPIHDNQDPFDIRRCADSNKITDFDITLKYDSNYKGNIENWNEAIIYALRDYISEVAGCSVLQISIRDQHITAFGQELQWSGFFLDATPNVKRAKVETNCQSNRTMNLFMCCLKQSGTENLLRKCRLMNTETTISLI</sequence>
<evidence type="ECO:0000259" key="3">
    <source>
        <dbReference type="Pfam" id="PF25898"/>
    </source>
</evidence>
<dbReference type="Pfam" id="PF25898">
    <property type="entry name" value="LolA_2nd_metazoa"/>
    <property type="match status" value="2"/>
</dbReference>